<evidence type="ECO:0000256" key="3">
    <source>
        <dbReference type="ARBA" id="ARBA00004167"/>
    </source>
</evidence>
<dbReference type="AlphaFoldDB" id="A0AAZ1X1G2"/>
<comment type="pathway">
    <text evidence="4">Polyol metabolism; myo-inositol biosynthesis; myo-inositol from D-glucose 6-phosphate: step 2/2.</text>
</comment>
<name>A0AAZ1X1G2_OREAU</name>
<evidence type="ECO:0000256" key="7">
    <source>
        <dbReference type="ARBA" id="ARBA00022692"/>
    </source>
</evidence>
<evidence type="ECO:0000313" key="20">
    <source>
        <dbReference type="Ensembl" id="ENSOABP00000061509.1"/>
    </source>
</evidence>
<dbReference type="InterPro" id="IPR020550">
    <property type="entry name" value="Inositol_monophosphatase_CS"/>
</dbReference>
<dbReference type="PANTHER" id="PTHR43028">
    <property type="entry name" value="3'(2'),5'-BISPHOSPHATE NUCLEOTIDASE 1"/>
    <property type="match status" value="1"/>
</dbReference>
<evidence type="ECO:0000256" key="1">
    <source>
        <dbReference type="ARBA" id="ARBA00001033"/>
    </source>
</evidence>
<dbReference type="Gene3D" id="3.40.190.80">
    <property type="match status" value="1"/>
</dbReference>
<organism evidence="20 21">
    <name type="scientific">Oreochromis aureus</name>
    <name type="common">Israeli tilapia</name>
    <name type="synonym">Chromis aureus</name>
    <dbReference type="NCBI Taxonomy" id="47969"/>
    <lineage>
        <taxon>Eukaryota</taxon>
        <taxon>Metazoa</taxon>
        <taxon>Chordata</taxon>
        <taxon>Craniata</taxon>
        <taxon>Vertebrata</taxon>
        <taxon>Euteleostomi</taxon>
        <taxon>Actinopterygii</taxon>
        <taxon>Neopterygii</taxon>
        <taxon>Teleostei</taxon>
        <taxon>Neoteleostei</taxon>
        <taxon>Acanthomorphata</taxon>
        <taxon>Ovalentaria</taxon>
        <taxon>Cichlomorphae</taxon>
        <taxon>Cichliformes</taxon>
        <taxon>Cichlidae</taxon>
        <taxon>African cichlids</taxon>
        <taxon>Pseudocrenilabrinae</taxon>
        <taxon>Oreochromini</taxon>
        <taxon>Oreochromis</taxon>
    </lineage>
</organism>
<feature type="binding site" evidence="17">
    <location>
        <position position="125"/>
    </location>
    <ligand>
        <name>Mg(2+)</name>
        <dbReference type="ChEBI" id="CHEBI:18420"/>
        <label>1</label>
        <note>catalytic</note>
    </ligand>
</feature>
<keyword evidence="21" id="KW-1185">Reference proteome</keyword>
<dbReference type="PROSITE" id="PS00630">
    <property type="entry name" value="IMP_2"/>
    <property type="match status" value="1"/>
</dbReference>
<feature type="binding site" evidence="17">
    <location>
        <position position="165"/>
    </location>
    <ligand>
        <name>Mg(2+)</name>
        <dbReference type="ChEBI" id="CHEBI:18420"/>
        <label>1</label>
        <note>catalytic</note>
    </ligand>
</feature>
<sequence>MAPMGIRLSPLGVAVFCLLGVGVIYHLYSGVISSRLAAFRSQTPLSTQQRRTVDLRDLLAVSVEAAELGGKEVKQVRDENVLQEKSKGKTKEGANDPLTMGDLQSHRKMFYLLKNTFPELMVNSEEHDNVEDNSIRWSQNIPGTISEKFKGSSEVPVESITVWIDPLDATQEYTENLVKYVTTMVCVAVDGKPVIGVVHQPFAGFTAWAVVGHGSNVKRRSSYNASPKKVIVSRSHSGKVKNYIRNAFGNSTTIIEAGGAGYKVLSLLDTHSSETSTIEEADIYVHTTFIKKWDICAGAALLTELGGHMTTLKGENIDYSGTPVNEGGLVASELAYKDIQWKTTPLKLRSTTLNTAAKPTEGHLWCSSSLSQQSEENTRTTKEQKNMLQASTLEYSSRFHLVTPLLIIIIIIIIIIMIIMMIIM</sequence>
<evidence type="ECO:0000256" key="11">
    <source>
        <dbReference type="ARBA" id="ARBA00022989"/>
    </source>
</evidence>
<evidence type="ECO:0000256" key="17">
    <source>
        <dbReference type="PIRSR" id="PIRSR600760-2"/>
    </source>
</evidence>
<evidence type="ECO:0000256" key="12">
    <source>
        <dbReference type="ARBA" id="ARBA00023136"/>
    </source>
</evidence>
<protein>
    <recommendedName>
        <fullName evidence="6">inositol-phosphate phosphatase</fullName>
        <ecNumber evidence="6">3.1.3.25</ecNumber>
    </recommendedName>
    <alternativeName>
        <fullName evidence="16">3'(2'), 5'-bisphosphate nucleotidase 2</fullName>
    </alternativeName>
    <alternativeName>
        <fullName evidence="14">Inositol monophosphatase domain-containing protein 1</fullName>
    </alternativeName>
    <alternativeName>
        <fullName evidence="15">Inositol-1(or 4)-monophosphatase 3</fullName>
    </alternativeName>
    <alternativeName>
        <fullName evidence="13">Myo-inositol monophosphatase A3</fullName>
    </alternativeName>
</protein>
<evidence type="ECO:0000256" key="16">
    <source>
        <dbReference type="ARBA" id="ARBA00043030"/>
    </source>
</evidence>
<feature type="compositionally biased region" description="Basic and acidic residues" evidence="18">
    <location>
        <begin position="78"/>
        <end position="94"/>
    </location>
</feature>
<feature type="transmembrane region" description="Helical" evidence="19">
    <location>
        <begin position="401"/>
        <end position="423"/>
    </location>
</feature>
<evidence type="ECO:0000256" key="5">
    <source>
        <dbReference type="ARBA" id="ARBA00009759"/>
    </source>
</evidence>
<dbReference type="Gene3D" id="3.30.540.10">
    <property type="entry name" value="Fructose-1,6-Bisphosphatase, subunit A, domain 1"/>
    <property type="match status" value="1"/>
</dbReference>
<dbReference type="GO" id="GO:0005794">
    <property type="term" value="C:Golgi apparatus"/>
    <property type="evidence" value="ECO:0007669"/>
    <property type="project" value="UniProtKB-ARBA"/>
</dbReference>
<comment type="cofactor">
    <cofactor evidence="2 17">
        <name>Mg(2+)</name>
        <dbReference type="ChEBI" id="CHEBI:18420"/>
    </cofactor>
</comment>
<evidence type="ECO:0000313" key="21">
    <source>
        <dbReference type="Proteomes" id="UP000472276"/>
    </source>
</evidence>
<dbReference type="Proteomes" id="UP000472276">
    <property type="component" value="Unassembled WGS sequence"/>
</dbReference>
<proteinExistence type="inferred from homology"/>
<dbReference type="GO" id="GO:0016020">
    <property type="term" value="C:membrane"/>
    <property type="evidence" value="ECO:0007669"/>
    <property type="project" value="UniProtKB-SubCell"/>
</dbReference>
<dbReference type="CDD" id="cd01640">
    <property type="entry name" value="IPPase"/>
    <property type="match status" value="1"/>
</dbReference>
<dbReference type="InterPro" id="IPR050725">
    <property type="entry name" value="CysQ/Inositol_MonoPase"/>
</dbReference>
<dbReference type="FunFam" id="3.40.190.80:FF:000007">
    <property type="entry name" value="Blast:Putative inositol monophosphatase 3"/>
    <property type="match status" value="1"/>
</dbReference>
<comment type="similarity">
    <text evidence="5">Belongs to the inositol monophosphatase superfamily.</text>
</comment>
<keyword evidence="10 17" id="KW-0460">Magnesium</keyword>
<dbReference type="Ensembl" id="ENSOABT00000081296.1">
    <property type="protein sequence ID" value="ENSOABP00000061509.1"/>
    <property type="gene ID" value="ENSOABG00000003779.2"/>
</dbReference>
<reference evidence="20" key="3">
    <citation type="submission" date="2025-09" db="UniProtKB">
        <authorList>
            <consortium name="Ensembl"/>
        </authorList>
    </citation>
    <scope>IDENTIFICATION</scope>
</reference>
<feature type="binding site" evidence="17">
    <location>
        <position position="167"/>
    </location>
    <ligand>
        <name>Mg(2+)</name>
        <dbReference type="ChEBI" id="CHEBI:18420"/>
        <label>1</label>
        <note>catalytic</note>
    </ligand>
</feature>
<feature type="binding site" evidence="17">
    <location>
        <position position="168"/>
    </location>
    <ligand>
        <name>Mg(2+)</name>
        <dbReference type="ChEBI" id="CHEBI:18420"/>
        <label>1</label>
        <note>catalytic</note>
    </ligand>
</feature>
<accession>A0AAZ1X1G2</accession>
<dbReference type="GO" id="GO:0052834">
    <property type="term" value="F:inositol monophosphate phosphatase activity"/>
    <property type="evidence" value="ECO:0007669"/>
    <property type="project" value="UniProtKB-EC"/>
</dbReference>
<evidence type="ECO:0000256" key="14">
    <source>
        <dbReference type="ARBA" id="ARBA00042166"/>
    </source>
</evidence>
<evidence type="ECO:0000256" key="2">
    <source>
        <dbReference type="ARBA" id="ARBA00001946"/>
    </source>
</evidence>
<feature type="binding site" evidence="17">
    <location>
        <position position="294"/>
    </location>
    <ligand>
        <name>Mg(2+)</name>
        <dbReference type="ChEBI" id="CHEBI:18420"/>
        <label>1</label>
        <note>catalytic</note>
    </ligand>
</feature>
<evidence type="ECO:0000256" key="18">
    <source>
        <dbReference type="SAM" id="MobiDB-lite"/>
    </source>
</evidence>
<evidence type="ECO:0000256" key="8">
    <source>
        <dbReference type="ARBA" id="ARBA00022723"/>
    </source>
</evidence>
<evidence type="ECO:0000256" key="4">
    <source>
        <dbReference type="ARBA" id="ARBA00005152"/>
    </source>
</evidence>
<evidence type="ECO:0000256" key="15">
    <source>
        <dbReference type="ARBA" id="ARBA00042949"/>
    </source>
</evidence>
<gene>
    <name evidence="20" type="primary">bpnt2</name>
</gene>
<evidence type="ECO:0000256" key="6">
    <source>
        <dbReference type="ARBA" id="ARBA00013106"/>
    </source>
</evidence>
<evidence type="ECO:0000256" key="9">
    <source>
        <dbReference type="ARBA" id="ARBA00022801"/>
    </source>
</evidence>
<dbReference type="SUPFAM" id="SSF56655">
    <property type="entry name" value="Carbohydrate phosphatase"/>
    <property type="match status" value="1"/>
</dbReference>
<dbReference type="EC" id="3.1.3.25" evidence="6"/>
<dbReference type="GO" id="GO:0008254">
    <property type="term" value="F:3'-nucleotidase activity"/>
    <property type="evidence" value="ECO:0007669"/>
    <property type="project" value="TreeGrafter"/>
</dbReference>
<reference evidence="20" key="2">
    <citation type="submission" date="2025-08" db="UniProtKB">
        <authorList>
            <consortium name="Ensembl"/>
        </authorList>
    </citation>
    <scope>IDENTIFICATION</scope>
</reference>
<evidence type="ECO:0000256" key="13">
    <source>
        <dbReference type="ARBA" id="ARBA00042119"/>
    </source>
</evidence>
<dbReference type="FunFam" id="3.30.540.10:FF:000012">
    <property type="entry name" value="Blast:Putative inositol monophosphatase 3"/>
    <property type="match status" value="1"/>
</dbReference>
<dbReference type="Pfam" id="PF00459">
    <property type="entry name" value="Inositol_P"/>
    <property type="match status" value="1"/>
</dbReference>
<comment type="catalytic activity">
    <reaction evidence="1">
        <text>a myo-inositol phosphate + H2O = myo-inositol + phosphate</text>
        <dbReference type="Rhea" id="RHEA:24056"/>
        <dbReference type="ChEBI" id="CHEBI:15377"/>
        <dbReference type="ChEBI" id="CHEBI:17268"/>
        <dbReference type="ChEBI" id="CHEBI:43474"/>
        <dbReference type="ChEBI" id="CHEBI:84139"/>
        <dbReference type="EC" id="3.1.3.25"/>
    </reaction>
</comment>
<dbReference type="GO" id="GO:0046872">
    <property type="term" value="F:metal ion binding"/>
    <property type="evidence" value="ECO:0007669"/>
    <property type="project" value="UniProtKB-KW"/>
</dbReference>
<dbReference type="InterPro" id="IPR000760">
    <property type="entry name" value="Inositol_monophosphatase-like"/>
</dbReference>
<keyword evidence="9" id="KW-0378">Hydrolase</keyword>
<keyword evidence="8 17" id="KW-0479">Metal-binding</keyword>
<dbReference type="PANTHER" id="PTHR43028:SF4">
    <property type="entry name" value="INOSITOL MONOPHOSPHATASE 3"/>
    <property type="match status" value="1"/>
</dbReference>
<evidence type="ECO:0000256" key="19">
    <source>
        <dbReference type="SAM" id="Phobius"/>
    </source>
</evidence>
<reference evidence="21" key="1">
    <citation type="submission" date="2020-03" db="EMBL/GenBank/DDBJ databases">
        <title>Evolution of repeat sequences and sex chromosomes of tilapia species revealed by chromosome-level genomes.</title>
        <authorList>
            <person name="Xu L."/>
            <person name="Tao W."/>
            <person name="Wang D."/>
            <person name="Zhou Q."/>
        </authorList>
    </citation>
    <scope>NUCLEOTIDE SEQUENCE [LARGE SCALE GENOMIC DNA]</scope>
    <source>
        <strain evidence="21">Israel</strain>
    </source>
</reference>
<evidence type="ECO:0000256" key="10">
    <source>
        <dbReference type="ARBA" id="ARBA00022842"/>
    </source>
</evidence>
<keyword evidence="7 19" id="KW-0812">Transmembrane</keyword>
<dbReference type="GO" id="GO:0046854">
    <property type="term" value="P:phosphatidylinositol phosphate biosynthetic process"/>
    <property type="evidence" value="ECO:0007669"/>
    <property type="project" value="InterPro"/>
</dbReference>
<keyword evidence="11 19" id="KW-1133">Transmembrane helix</keyword>
<keyword evidence="12 19" id="KW-0472">Membrane</keyword>
<comment type="subcellular location">
    <subcellularLocation>
        <location evidence="3">Membrane</location>
        <topology evidence="3">Single-pass membrane protein</topology>
    </subcellularLocation>
</comment>
<feature type="region of interest" description="Disordered" evidence="18">
    <location>
        <begin position="78"/>
        <end position="99"/>
    </location>
</feature>